<dbReference type="InterPro" id="IPR047640">
    <property type="entry name" value="RpiR-like"/>
</dbReference>
<feature type="domain" description="SIS" evidence="5">
    <location>
        <begin position="126"/>
        <end position="266"/>
    </location>
</feature>
<protein>
    <submittedName>
        <fullName evidence="6">Sialic acid utilization regulator, RpiR family</fullName>
    </submittedName>
</protein>
<dbReference type="GO" id="GO:0003700">
    <property type="term" value="F:DNA-binding transcription factor activity"/>
    <property type="evidence" value="ECO:0007669"/>
    <property type="project" value="InterPro"/>
</dbReference>
<comment type="caution">
    <text evidence="6">The sequence shown here is derived from an EMBL/GenBank/DDBJ whole genome shotgun (WGS) entry which is preliminary data.</text>
</comment>
<dbReference type="SUPFAM" id="SSF53697">
    <property type="entry name" value="SIS domain"/>
    <property type="match status" value="1"/>
</dbReference>
<dbReference type="InterPro" id="IPR035472">
    <property type="entry name" value="RpiR-like_SIS"/>
</dbReference>
<dbReference type="PROSITE" id="PS51464">
    <property type="entry name" value="SIS"/>
    <property type="match status" value="1"/>
</dbReference>
<dbReference type="GO" id="GO:0003677">
    <property type="term" value="F:DNA binding"/>
    <property type="evidence" value="ECO:0007669"/>
    <property type="project" value="UniProtKB-KW"/>
</dbReference>
<sequence>MDKGILTKIKQGFDTFSPSEKKVGQYILENPEETIGLSIMELSKKCNTSEATVIRFCRTLNLKGYQELKLAISIDLTKNKENKRIIHEVIDADDSPEMILAKISAGSIKAIEDTQNVLSTEALEKAIEAIDNARRIYIFSAGASSVVALDAKYKFMRINIPVEMYFDNHMQLTTSVHVTEKDVAIGISNSGKTKDVLQALSIAKNKGATTIGITQYGKSPICNVSDILLFTANVENNFRSGAMASRIAQLNIIDSIFIGVACKRYDEVIEHLKATREVVEDKQF</sequence>
<dbReference type="AlphaFoldDB" id="R1ASG8"/>
<dbReference type="InterPro" id="IPR009057">
    <property type="entry name" value="Homeodomain-like_sf"/>
</dbReference>
<dbReference type="GO" id="GO:0097367">
    <property type="term" value="F:carbohydrate derivative binding"/>
    <property type="evidence" value="ECO:0007669"/>
    <property type="project" value="InterPro"/>
</dbReference>
<evidence type="ECO:0000313" key="6">
    <source>
        <dbReference type="EMBL" id="EOD00088.1"/>
    </source>
</evidence>
<name>R1ASG8_9FIRM</name>
<feature type="domain" description="HTH rpiR-type" evidence="4">
    <location>
        <begin position="3"/>
        <end position="79"/>
    </location>
</feature>
<dbReference type="RefSeq" id="WP_006314684.1">
    <property type="nucleotide sequence ID" value="NZ_ARZA01000205.1"/>
</dbReference>
<dbReference type="Proteomes" id="UP000013378">
    <property type="component" value="Unassembled WGS sequence"/>
</dbReference>
<keyword evidence="3" id="KW-0804">Transcription</keyword>
<dbReference type="InterPro" id="IPR046348">
    <property type="entry name" value="SIS_dom_sf"/>
</dbReference>
<evidence type="ECO:0000259" key="4">
    <source>
        <dbReference type="PROSITE" id="PS51071"/>
    </source>
</evidence>
<dbReference type="Pfam" id="PF01380">
    <property type="entry name" value="SIS"/>
    <property type="match status" value="1"/>
</dbReference>
<dbReference type="InterPro" id="IPR000281">
    <property type="entry name" value="HTH_RpiR"/>
</dbReference>
<accession>R1ASG8</accession>
<keyword evidence="7" id="KW-1185">Reference proteome</keyword>
<dbReference type="SUPFAM" id="SSF46689">
    <property type="entry name" value="Homeodomain-like"/>
    <property type="match status" value="1"/>
</dbReference>
<dbReference type="CDD" id="cd05013">
    <property type="entry name" value="SIS_RpiR"/>
    <property type="match status" value="1"/>
</dbReference>
<evidence type="ECO:0000259" key="5">
    <source>
        <dbReference type="PROSITE" id="PS51464"/>
    </source>
</evidence>
<dbReference type="GO" id="GO:1901135">
    <property type="term" value="P:carbohydrate derivative metabolic process"/>
    <property type="evidence" value="ECO:0007669"/>
    <property type="project" value="InterPro"/>
</dbReference>
<dbReference type="STRING" id="1304284.L21TH_1854"/>
<keyword evidence="1" id="KW-0805">Transcription regulation</keyword>
<gene>
    <name evidence="6" type="ORF">L21TH_1854</name>
</gene>
<dbReference type="Pfam" id="PF01418">
    <property type="entry name" value="HTH_6"/>
    <property type="match status" value="1"/>
</dbReference>
<evidence type="ECO:0000256" key="2">
    <source>
        <dbReference type="ARBA" id="ARBA00023125"/>
    </source>
</evidence>
<dbReference type="InterPro" id="IPR036388">
    <property type="entry name" value="WH-like_DNA-bd_sf"/>
</dbReference>
<dbReference type="Gene3D" id="3.40.50.10490">
    <property type="entry name" value="Glucose-6-phosphate isomerase like protein, domain 1"/>
    <property type="match status" value="1"/>
</dbReference>
<dbReference type="PROSITE" id="PS51071">
    <property type="entry name" value="HTH_RPIR"/>
    <property type="match status" value="1"/>
</dbReference>
<proteinExistence type="predicted"/>
<dbReference type="Gene3D" id="1.10.10.10">
    <property type="entry name" value="Winged helix-like DNA-binding domain superfamily/Winged helix DNA-binding domain"/>
    <property type="match status" value="1"/>
</dbReference>
<evidence type="ECO:0000256" key="1">
    <source>
        <dbReference type="ARBA" id="ARBA00023015"/>
    </source>
</evidence>
<dbReference type="PANTHER" id="PTHR30514:SF1">
    <property type="entry name" value="HTH-TYPE TRANSCRIPTIONAL REGULATOR HEXR-RELATED"/>
    <property type="match status" value="1"/>
</dbReference>
<dbReference type="PANTHER" id="PTHR30514">
    <property type="entry name" value="GLUCOKINASE"/>
    <property type="match status" value="1"/>
</dbReference>
<dbReference type="eggNOG" id="COG1737">
    <property type="taxonomic scope" value="Bacteria"/>
</dbReference>
<evidence type="ECO:0000313" key="7">
    <source>
        <dbReference type="Proteomes" id="UP000013378"/>
    </source>
</evidence>
<organism evidence="6 7">
    <name type="scientific">Caldisalinibacter kiritimatiensis</name>
    <dbReference type="NCBI Taxonomy" id="1304284"/>
    <lineage>
        <taxon>Bacteria</taxon>
        <taxon>Bacillati</taxon>
        <taxon>Bacillota</taxon>
        <taxon>Tissierellia</taxon>
        <taxon>Tissierellales</taxon>
        <taxon>Thermohalobacteraceae</taxon>
        <taxon>Caldisalinibacter</taxon>
    </lineage>
</organism>
<dbReference type="InterPro" id="IPR001347">
    <property type="entry name" value="SIS_dom"/>
</dbReference>
<reference evidence="6 7" key="1">
    <citation type="journal article" date="2015" name="Geomicrobiol. J.">
        <title>Caldisalinibacter kiritimatiensis gen. nov., sp. nov., a moderately thermohalophilic thiosulfate-reducing bacterium from a hypersaline microbial mat.</title>
        <authorList>
            <person name="Ben Hania W."/>
            <person name="Joseph M."/>
            <person name="Fiebig A."/>
            <person name="Bunk B."/>
            <person name="Klenk H.-P."/>
            <person name="Fardeau M.-L."/>
            <person name="Spring S."/>
        </authorList>
    </citation>
    <scope>NUCLEOTIDE SEQUENCE [LARGE SCALE GENOMIC DNA]</scope>
    <source>
        <strain evidence="6 7">L21-TH-D2</strain>
    </source>
</reference>
<evidence type="ECO:0000256" key="3">
    <source>
        <dbReference type="ARBA" id="ARBA00023163"/>
    </source>
</evidence>
<dbReference type="PATRIC" id="fig|1304284.3.peg.1821"/>
<keyword evidence="2" id="KW-0238">DNA-binding</keyword>
<dbReference type="EMBL" id="ARZA01000205">
    <property type="protein sequence ID" value="EOD00088.1"/>
    <property type="molecule type" value="Genomic_DNA"/>
</dbReference>